<accession>A0ABQ9H873</accession>
<dbReference type="EMBL" id="JARBHB010000006">
    <property type="protein sequence ID" value="KAJ8880500.1"/>
    <property type="molecule type" value="Genomic_DNA"/>
</dbReference>
<organism evidence="2 3">
    <name type="scientific">Dryococelus australis</name>
    <dbReference type="NCBI Taxonomy" id="614101"/>
    <lineage>
        <taxon>Eukaryota</taxon>
        <taxon>Metazoa</taxon>
        <taxon>Ecdysozoa</taxon>
        <taxon>Arthropoda</taxon>
        <taxon>Hexapoda</taxon>
        <taxon>Insecta</taxon>
        <taxon>Pterygota</taxon>
        <taxon>Neoptera</taxon>
        <taxon>Polyneoptera</taxon>
        <taxon>Phasmatodea</taxon>
        <taxon>Verophasmatodea</taxon>
        <taxon>Anareolatae</taxon>
        <taxon>Phasmatidae</taxon>
        <taxon>Eurycanthinae</taxon>
        <taxon>Dryococelus</taxon>
    </lineage>
</organism>
<evidence type="ECO:0000313" key="3">
    <source>
        <dbReference type="Proteomes" id="UP001159363"/>
    </source>
</evidence>
<dbReference type="Proteomes" id="UP001159363">
    <property type="component" value="Chromosome 5"/>
</dbReference>
<feature type="compositionally biased region" description="Polar residues" evidence="1">
    <location>
        <begin position="23"/>
        <end position="36"/>
    </location>
</feature>
<reference evidence="2 3" key="1">
    <citation type="submission" date="2023-02" db="EMBL/GenBank/DDBJ databases">
        <title>LHISI_Scaffold_Assembly.</title>
        <authorList>
            <person name="Stuart O.P."/>
            <person name="Cleave R."/>
            <person name="Magrath M.J.L."/>
            <person name="Mikheyev A.S."/>
        </authorList>
    </citation>
    <scope>NUCLEOTIDE SEQUENCE [LARGE SCALE GENOMIC DNA]</scope>
    <source>
        <strain evidence="2">Daus_M_001</strain>
        <tissue evidence="2">Leg muscle</tissue>
    </source>
</reference>
<proteinExistence type="predicted"/>
<feature type="region of interest" description="Disordered" evidence="1">
    <location>
        <begin position="23"/>
        <end position="43"/>
    </location>
</feature>
<keyword evidence="3" id="KW-1185">Reference proteome</keyword>
<comment type="caution">
    <text evidence="2">The sequence shown here is derived from an EMBL/GenBank/DDBJ whole genome shotgun (WGS) entry which is preliminary data.</text>
</comment>
<gene>
    <name evidence="2" type="ORF">PR048_016970</name>
</gene>
<evidence type="ECO:0000313" key="2">
    <source>
        <dbReference type="EMBL" id="KAJ8880500.1"/>
    </source>
</evidence>
<sequence length="96" mass="11150">MKAFFTKTCMDIDADRNFRRSGTLTLKSQQESSSVVATRPQPERHLKPEMRADVYLLVLPPRHFFPFSFYLPYAIYGCVVTGWERKSEPPVLPPQE</sequence>
<protein>
    <submittedName>
        <fullName evidence="2">Uncharacterized protein</fullName>
    </submittedName>
</protein>
<evidence type="ECO:0000256" key="1">
    <source>
        <dbReference type="SAM" id="MobiDB-lite"/>
    </source>
</evidence>
<name>A0ABQ9H873_9NEOP</name>